<dbReference type="OrthoDB" id="458118at2"/>
<evidence type="ECO:0000259" key="1">
    <source>
        <dbReference type="SMART" id="SM00860"/>
    </source>
</evidence>
<feature type="domain" description="Knr4/Smi1-like" evidence="1">
    <location>
        <begin position="43"/>
        <end position="174"/>
    </location>
</feature>
<dbReference type="EMBL" id="SMKU01000137">
    <property type="protein sequence ID" value="TDD81459.1"/>
    <property type="molecule type" value="Genomic_DNA"/>
</dbReference>
<dbReference type="Proteomes" id="UP000294513">
    <property type="component" value="Unassembled WGS sequence"/>
</dbReference>
<dbReference type="SMART" id="SM00860">
    <property type="entry name" value="SMI1_KNR4"/>
    <property type="match status" value="1"/>
</dbReference>
<dbReference type="RefSeq" id="WP_131896988.1">
    <property type="nucleotide sequence ID" value="NZ_SMKU01000137.1"/>
</dbReference>
<dbReference type="AlphaFoldDB" id="A0A4R5B8W8"/>
<evidence type="ECO:0000313" key="2">
    <source>
        <dbReference type="EMBL" id="TDD81459.1"/>
    </source>
</evidence>
<dbReference type="Pfam" id="PF09346">
    <property type="entry name" value="SMI1_KNR4"/>
    <property type="match status" value="1"/>
</dbReference>
<dbReference type="Gene3D" id="3.40.1580.10">
    <property type="entry name" value="SMI1/KNR4-like"/>
    <property type="match status" value="1"/>
</dbReference>
<gene>
    <name evidence="2" type="ORF">E1298_24140</name>
</gene>
<dbReference type="SUPFAM" id="SSF160631">
    <property type="entry name" value="SMI1/KNR4-like"/>
    <property type="match status" value="1"/>
</dbReference>
<reference evidence="2 3" key="1">
    <citation type="submission" date="2019-03" db="EMBL/GenBank/DDBJ databases">
        <title>Draft genome sequences of novel Actinobacteria.</title>
        <authorList>
            <person name="Sahin N."/>
            <person name="Ay H."/>
            <person name="Saygin H."/>
        </authorList>
    </citation>
    <scope>NUCLEOTIDE SEQUENCE [LARGE SCALE GENOMIC DNA]</scope>
    <source>
        <strain evidence="2 3">H3C3</strain>
    </source>
</reference>
<accession>A0A4R5B8W8</accession>
<protein>
    <recommendedName>
        <fullName evidence="1">Knr4/Smi1-like domain-containing protein</fullName>
    </recommendedName>
</protein>
<dbReference type="InterPro" id="IPR018958">
    <property type="entry name" value="Knr4/Smi1-like_dom"/>
</dbReference>
<organism evidence="2 3">
    <name type="scientific">Actinomadura rubrisoli</name>
    <dbReference type="NCBI Taxonomy" id="2530368"/>
    <lineage>
        <taxon>Bacteria</taxon>
        <taxon>Bacillati</taxon>
        <taxon>Actinomycetota</taxon>
        <taxon>Actinomycetes</taxon>
        <taxon>Streptosporangiales</taxon>
        <taxon>Thermomonosporaceae</taxon>
        <taxon>Actinomadura</taxon>
    </lineage>
</organism>
<sequence length="428" mass="48174">MDREDWTPFLKRWSEEWITSHDGEENPLPDAEVVAEGWLGFAPAAPAEIAAAEERLGLRLPPSLREFLLVTNGWRDAGCFIYRLAGAAEIGFMRDLDSTWIDAYGRPFGDQRYEDTDGPLLNRAVQISLAGDASVLFLDPENVDEHGEWAAYELASWSGRGPRHAGSFYDLMYGLYASFHSLCQPDGETRRTWDARVEEARQAALAGEVDAPLEVFTEAGRFGRDRATLLSIQMRAFLKEDGRWFHHLLGSSGEPAWIVEDPIFEAELLPLLFAEHRYPRFSGTSPLETLMGHRDEPGPLQLAIADYQARVREPGFRVRFGDGAFDEAVHGVLDRLAAVPTFEFLERHRRPSPGWSVGPSGEEREGAEWQAERALDAAWPELREALRLWRPVSEHHIAPIVLFADPRLAQMITPERGREILATPRGGH</sequence>
<dbReference type="InterPro" id="IPR037883">
    <property type="entry name" value="Knr4/Smi1-like_sf"/>
</dbReference>
<name>A0A4R5B8W8_9ACTN</name>
<keyword evidence="3" id="KW-1185">Reference proteome</keyword>
<evidence type="ECO:0000313" key="3">
    <source>
        <dbReference type="Proteomes" id="UP000294513"/>
    </source>
</evidence>
<proteinExistence type="predicted"/>
<comment type="caution">
    <text evidence="2">The sequence shown here is derived from an EMBL/GenBank/DDBJ whole genome shotgun (WGS) entry which is preliminary data.</text>
</comment>